<organism evidence="2">
    <name type="scientific">uncultured Cytophagales bacterium</name>
    <dbReference type="NCBI Taxonomy" id="158755"/>
    <lineage>
        <taxon>Bacteria</taxon>
        <taxon>Pseudomonadati</taxon>
        <taxon>Bacteroidota</taxon>
        <taxon>Sphingobacteriia</taxon>
        <taxon>Sphingobacteriales</taxon>
        <taxon>environmental samples</taxon>
    </lineage>
</organism>
<gene>
    <name evidence="2" type="ORF">AVDCRST_MAG56-6054</name>
</gene>
<protein>
    <submittedName>
        <fullName evidence="2">Uncharacterized protein</fullName>
    </submittedName>
</protein>
<feature type="coiled-coil region" evidence="1">
    <location>
        <begin position="6"/>
        <end position="75"/>
    </location>
</feature>
<evidence type="ECO:0000256" key="1">
    <source>
        <dbReference type="SAM" id="Coils"/>
    </source>
</evidence>
<keyword evidence="1" id="KW-0175">Coiled coil</keyword>
<dbReference type="EMBL" id="CADCTQ010000498">
    <property type="protein sequence ID" value="CAA9308826.1"/>
    <property type="molecule type" value="Genomic_DNA"/>
</dbReference>
<name>A0A6J4KMU7_9SPHI</name>
<sequence>MEDFQRQQIERELQEQQTALENYENALLLVEIARADILTKLDKYPQETEMLRNALQQYDQLIQNYQIRRIEAEERIVVLKWLLEE</sequence>
<accession>A0A6J4KMU7</accession>
<dbReference type="AlphaFoldDB" id="A0A6J4KMU7"/>
<proteinExistence type="predicted"/>
<evidence type="ECO:0000313" key="2">
    <source>
        <dbReference type="EMBL" id="CAA9308826.1"/>
    </source>
</evidence>
<reference evidence="2" key="1">
    <citation type="submission" date="2020-02" db="EMBL/GenBank/DDBJ databases">
        <authorList>
            <person name="Meier V. D."/>
        </authorList>
    </citation>
    <scope>NUCLEOTIDE SEQUENCE</scope>
    <source>
        <strain evidence="2">AVDCRST_MAG56</strain>
    </source>
</reference>